<dbReference type="EMBL" id="BMAC01000016">
    <property type="protein sequence ID" value="GFP80241.1"/>
    <property type="molecule type" value="Genomic_DNA"/>
</dbReference>
<feature type="domain" description="Disease resistance N-terminal" evidence="5">
    <location>
        <begin position="1"/>
        <end position="81"/>
    </location>
</feature>
<keyword evidence="7" id="KW-1185">Reference proteome</keyword>
<proteinExistence type="predicted"/>
<evidence type="ECO:0000313" key="7">
    <source>
        <dbReference type="Proteomes" id="UP000653305"/>
    </source>
</evidence>
<keyword evidence="2" id="KW-0547">Nucleotide-binding</keyword>
<dbReference type="InterPro" id="IPR041118">
    <property type="entry name" value="Rx_N"/>
</dbReference>
<evidence type="ECO:0000256" key="2">
    <source>
        <dbReference type="ARBA" id="ARBA00022741"/>
    </source>
</evidence>
<organism evidence="6 7">
    <name type="scientific">Phtheirospermum japonicum</name>
    <dbReference type="NCBI Taxonomy" id="374723"/>
    <lineage>
        <taxon>Eukaryota</taxon>
        <taxon>Viridiplantae</taxon>
        <taxon>Streptophyta</taxon>
        <taxon>Embryophyta</taxon>
        <taxon>Tracheophyta</taxon>
        <taxon>Spermatophyta</taxon>
        <taxon>Magnoliopsida</taxon>
        <taxon>eudicotyledons</taxon>
        <taxon>Gunneridae</taxon>
        <taxon>Pentapetalae</taxon>
        <taxon>asterids</taxon>
        <taxon>lamiids</taxon>
        <taxon>Lamiales</taxon>
        <taxon>Orobanchaceae</taxon>
        <taxon>Orobanchaceae incertae sedis</taxon>
        <taxon>Phtheirospermum</taxon>
    </lineage>
</organism>
<sequence length="93" mass="10848">SSLLENLLKKSQEQTNLVRNFKKDLEKLQRTFSMVKGFLHDAEKKRVTNSAVKIWLRELEALDFEADNILDEIDHQLLSSEENGAIFLLLLNY</sequence>
<evidence type="ECO:0000256" key="4">
    <source>
        <dbReference type="SAM" id="Coils"/>
    </source>
</evidence>
<dbReference type="Pfam" id="PF18052">
    <property type="entry name" value="Rx_N"/>
    <property type="match status" value="1"/>
</dbReference>
<dbReference type="OrthoDB" id="912739at2759"/>
<feature type="coiled-coil region" evidence="4">
    <location>
        <begin position="4"/>
        <end position="31"/>
    </location>
</feature>
<comment type="caution">
    <text evidence="6">The sequence shown here is derived from an EMBL/GenBank/DDBJ whole genome shotgun (WGS) entry which is preliminary data.</text>
</comment>
<dbReference type="Proteomes" id="UP000653305">
    <property type="component" value="Unassembled WGS sequence"/>
</dbReference>
<dbReference type="AlphaFoldDB" id="A0A830BDS8"/>
<keyword evidence="3" id="KW-0611">Plant defense</keyword>
<dbReference type="GO" id="GO:0000166">
    <property type="term" value="F:nucleotide binding"/>
    <property type="evidence" value="ECO:0007669"/>
    <property type="project" value="UniProtKB-KW"/>
</dbReference>
<reference evidence="6" key="1">
    <citation type="submission" date="2020-07" db="EMBL/GenBank/DDBJ databases">
        <title>Ethylene signaling mediates host invasion by parasitic plants.</title>
        <authorList>
            <person name="Yoshida S."/>
        </authorList>
    </citation>
    <scope>NUCLEOTIDE SEQUENCE</scope>
    <source>
        <strain evidence="6">Okayama</strain>
    </source>
</reference>
<keyword evidence="4" id="KW-0175">Coiled coil</keyword>
<evidence type="ECO:0000313" key="6">
    <source>
        <dbReference type="EMBL" id="GFP80241.1"/>
    </source>
</evidence>
<dbReference type="GO" id="GO:0006952">
    <property type="term" value="P:defense response"/>
    <property type="evidence" value="ECO:0007669"/>
    <property type="project" value="UniProtKB-KW"/>
</dbReference>
<name>A0A830BDS8_9LAMI</name>
<evidence type="ECO:0000256" key="3">
    <source>
        <dbReference type="ARBA" id="ARBA00022821"/>
    </source>
</evidence>
<protein>
    <submittedName>
        <fullName evidence="6">Putative disease resistance protein rga3</fullName>
    </submittedName>
</protein>
<evidence type="ECO:0000259" key="5">
    <source>
        <dbReference type="Pfam" id="PF18052"/>
    </source>
</evidence>
<gene>
    <name evidence="6" type="ORF">PHJA_000167500</name>
</gene>
<evidence type="ECO:0000256" key="1">
    <source>
        <dbReference type="ARBA" id="ARBA00022737"/>
    </source>
</evidence>
<dbReference type="Gene3D" id="1.20.5.4130">
    <property type="match status" value="1"/>
</dbReference>
<keyword evidence="1" id="KW-0677">Repeat</keyword>
<feature type="non-terminal residue" evidence="6">
    <location>
        <position position="1"/>
    </location>
</feature>
<accession>A0A830BDS8</accession>